<name>A0A1H6KEF6_9FLAO</name>
<dbReference type="EMBL" id="FNXE01000012">
    <property type="protein sequence ID" value="SEH73657.1"/>
    <property type="molecule type" value="Genomic_DNA"/>
</dbReference>
<feature type="transmembrane region" description="Helical" evidence="1">
    <location>
        <begin position="91"/>
        <end position="111"/>
    </location>
</feature>
<dbReference type="STRING" id="1159016.SAMN02927937_01133"/>
<keyword evidence="3" id="KW-1185">Reference proteome</keyword>
<gene>
    <name evidence="2" type="ORF">SAMN02927937_01133</name>
</gene>
<organism evidence="2 3">
    <name type="scientific">Paenimyroides marinum</name>
    <dbReference type="NCBI Taxonomy" id="1159016"/>
    <lineage>
        <taxon>Bacteria</taxon>
        <taxon>Pseudomonadati</taxon>
        <taxon>Bacteroidota</taxon>
        <taxon>Flavobacteriia</taxon>
        <taxon>Flavobacteriales</taxon>
        <taxon>Flavobacteriaceae</taxon>
        <taxon>Paenimyroides</taxon>
    </lineage>
</organism>
<dbReference type="RefSeq" id="WP_177165037.1">
    <property type="nucleotide sequence ID" value="NZ_FNXE01000012.1"/>
</dbReference>
<sequence>MRIIELKNKNNSEDIKLNQIYNQFNALLKELRKRKLPDSIVQSINKEVEELNSSTLIGTDLRKLIKTKQTAIIRLVEKELKIVPKNYYRTLWLALGMTAVGIPLGVLFGVVVKIPGLFALGIPVGLAIGVTVGTLMDKKALDENRQLNVEIKY</sequence>
<evidence type="ECO:0000313" key="2">
    <source>
        <dbReference type="EMBL" id="SEH73657.1"/>
    </source>
</evidence>
<protein>
    <submittedName>
        <fullName evidence="2">Uncharacterized protein</fullName>
    </submittedName>
</protein>
<proteinExistence type="predicted"/>
<evidence type="ECO:0000256" key="1">
    <source>
        <dbReference type="SAM" id="Phobius"/>
    </source>
</evidence>
<accession>A0A1H6KEF6</accession>
<keyword evidence="1" id="KW-1133">Transmembrane helix</keyword>
<feature type="transmembrane region" description="Helical" evidence="1">
    <location>
        <begin position="117"/>
        <end position="136"/>
    </location>
</feature>
<dbReference type="AlphaFoldDB" id="A0A1H6KEF6"/>
<evidence type="ECO:0000313" key="3">
    <source>
        <dbReference type="Proteomes" id="UP000199634"/>
    </source>
</evidence>
<keyword evidence="1" id="KW-0812">Transmembrane</keyword>
<dbReference type="Proteomes" id="UP000199634">
    <property type="component" value="Unassembled WGS sequence"/>
</dbReference>
<keyword evidence="1" id="KW-0472">Membrane</keyword>
<reference evidence="2 3" key="1">
    <citation type="submission" date="2016-10" db="EMBL/GenBank/DDBJ databases">
        <authorList>
            <person name="de Groot N.N."/>
        </authorList>
    </citation>
    <scope>NUCLEOTIDE SEQUENCE [LARGE SCALE GENOMIC DNA]</scope>
    <source>
        <strain evidence="2 3">CGMCC 1.10825</strain>
    </source>
</reference>